<keyword evidence="4" id="KW-0406">Ion transport</keyword>
<dbReference type="AlphaFoldDB" id="A0AA87ZRR0"/>
<sequence length="114" mass="12729">MIVTPLIKYLCMPAMRLDPSFKHQGLRTLHSIPSNSEFRILCVIHNEESVHGIITLPEASNPTDSSSICAYIVQTSELNGLTAPLVVPYDKQRKLKLASSVNTDQIIRAFENYS</sequence>
<dbReference type="InterPro" id="IPR050794">
    <property type="entry name" value="CPA2_transporter"/>
</dbReference>
<protein>
    <submittedName>
        <fullName evidence="5">Uncharacterized protein</fullName>
    </submittedName>
</protein>
<evidence type="ECO:0000256" key="4">
    <source>
        <dbReference type="ARBA" id="ARBA00023065"/>
    </source>
</evidence>
<gene>
    <name evidence="5" type="ORF">TIFTF001_010450</name>
</gene>
<dbReference type="GO" id="GO:0012505">
    <property type="term" value="C:endomembrane system"/>
    <property type="evidence" value="ECO:0007669"/>
    <property type="project" value="TreeGrafter"/>
</dbReference>
<dbReference type="Proteomes" id="UP001187192">
    <property type="component" value="Unassembled WGS sequence"/>
</dbReference>
<dbReference type="GO" id="GO:0006813">
    <property type="term" value="P:potassium ion transport"/>
    <property type="evidence" value="ECO:0007669"/>
    <property type="project" value="UniProtKB-KW"/>
</dbReference>
<keyword evidence="1" id="KW-0813">Transport</keyword>
<comment type="caution">
    <text evidence="5">The sequence shown here is derived from an EMBL/GenBank/DDBJ whole genome shotgun (WGS) entry which is preliminary data.</text>
</comment>
<reference evidence="5" key="1">
    <citation type="submission" date="2023-07" db="EMBL/GenBank/DDBJ databases">
        <title>draft genome sequence of fig (Ficus carica).</title>
        <authorList>
            <person name="Takahashi T."/>
            <person name="Nishimura K."/>
        </authorList>
    </citation>
    <scope>NUCLEOTIDE SEQUENCE</scope>
</reference>
<organism evidence="5 6">
    <name type="scientific">Ficus carica</name>
    <name type="common">Common fig</name>
    <dbReference type="NCBI Taxonomy" id="3494"/>
    <lineage>
        <taxon>Eukaryota</taxon>
        <taxon>Viridiplantae</taxon>
        <taxon>Streptophyta</taxon>
        <taxon>Embryophyta</taxon>
        <taxon>Tracheophyta</taxon>
        <taxon>Spermatophyta</taxon>
        <taxon>Magnoliopsida</taxon>
        <taxon>eudicotyledons</taxon>
        <taxon>Gunneridae</taxon>
        <taxon>Pentapetalae</taxon>
        <taxon>rosids</taxon>
        <taxon>fabids</taxon>
        <taxon>Rosales</taxon>
        <taxon>Moraceae</taxon>
        <taxon>Ficeae</taxon>
        <taxon>Ficus</taxon>
    </lineage>
</organism>
<keyword evidence="3" id="KW-0630">Potassium</keyword>
<accession>A0AA87ZRR0</accession>
<evidence type="ECO:0000313" key="5">
    <source>
        <dbReference type="EMBL" id="GMN41223.1"/>
    </source>
</evidence>
<evidence type="ECO:0000313" key="6">
    <source>
        <dbReference type="Proteomes" id="UP001187192"/>
    </source>
</evidence>
<dbReference type="EMBL" id="BTGU01000012">
    <property type="protein sequence ID" value="GMN41223.1"/>
    <property type="molecule type" value="Genomic_DNA"/>
</dbReference>
<evidence type="ECO:0000256" key="2">
    <source>
        <dbReference type="ARBA" id="ARBA00022538"/>
    </source>
</evidence>
<dbReference type="GO" id="GO:0098662">
    <property type="term" value="P:inorganic cation transmembrane transport"/>
    <property type="evidence" value="ECO:0007669"/>
    <property type="project" value="TreeGrafter"/>
</dbReference>
<name>A0AA87ZRR0_FICCA</name>
<dbReference type="GO" id="GO:0006885">
    <property type="term" value="P:regulation of pH"/>
    <property type="evidence" value="ECO:0007669"/>
    <property type="project" value="TreeGrafter"/>
</dbReference>
<dbReference type="PANTHER" id="PTHR32468:SF108">
    <property type="entry name" value="CATION_H(+) ANTIPORTER 15-LIKE"/>
    <property type="match status" value="1"/>
</dbReference>
<evidence type="ECO:0000256" key="3">
    <source>
        <dbReference type="ARBA" id="ARBA00022958"/>
    </source>
</evidence>
<proteinExistence type="predicted"/>
<evidence type="ECO:0000256" key="1">
    <source>
        <dbReference type="ARBA" id="ARBA00022448"/>
    </source>
</evidence>
<keyword evidence="6" id="KW-1185">Reference proteome</keyword>
<keyword evidence="2" id="KW-0633">Potassium transport</keyword>
<dbReference type="PANTHER" id="PTHR32468">
    <property type="entry name" value="CATION/H + ANTIPORTER"/>
    <property type="match status" value="1"/>
</dbReference>